<evidence type="ECO:0000256" key="2">
    <source>
        <dbReference type="ARBA" id="ARBA00022516"/>
    </source>
</evidence>
<comment type="pathway">
    <text evidence="10">Lipid metabolism; phospholipid metabolism.</text>
</comment>
<dbReference type="EMBL" id="CP060715">
    <property type="protein sequence ID" value="QNN60402.1"/>
    <property type="molecule type" value="Genomic_DNA"/>
</dbReference>
<comment type="subunit">
    <text evidence="10">Probably interacts with PlsX.</text>
</comment>
<evidence type="ECO:0000256" key="10">
    <source>
        <dbReference type="HAMAP-Rule" id="MF_01043"/>
    </source>
</evidence>
<evidence type="ECO:0000256" key="4">
    <source>
        <dbReference type="ARBA" id="ARBA00022692"/>
    </source>
</evidence>
<keyword evidence="8 10" id="KW-0594">Phospholipid biosynthesis</keyword>
<feature type="transmembrane region" description="Helical" evidence="10">
    <location>
        <begin position="6"/>
        <end position="27"/>
    </location>
</feature>
<dbReference type="HAMAP" id="MF_01043">
    <property type="entry name" value="PlsY"/>
    <property type="match status" value="1"/>
</dbReference>
<sequence>MQIFLASLVGYILGSIPNALVIGKVFYNTDIREHGSGNLGGTNAGRTLGAKAGMSVAVLDVLKATIAMALAYFLFPQTIIYAGFFATLGHCFPVFAQFKGGKAVSTAVGFLLGITIFITHQPVYHFIIPIALFFGILYLSKMVSLSAIITLIVTSIILAFTTSDIAISGSFAIITVIVIYRHRKNIKRIMNGTESKITWM</sequence>
<dbReference type="GO" id="GO:0043772">
    <property type="term" value="F:acyl-phosphate glycerol-3-phosphate acyltransferase activity"/>
    <property type="evidence" value="ECO:0007669"/>
    <property type="project" value="UniProtKB-UniRule"/>
</dbReference>
<dbReference type="AlphaFoldDB" id="A0A7G9RXS7"/>
<dbReference type="Proteomes" id="UP000515928">
    <property type="component" value="Chromosome"/>
</dbReference>
<keyword evidence="1 10" id="KW-1003">Cell membrane</keyword>
<comment type="catalytic activity">
    <reaction evidence="10">
        <text>an acyl phosphate + sn-glycerol 3-phosphate = a 1-acyl-sn-glycero-3-phosphate + phosphate</text>
        <dbReference type="Rhea" id="RHEA:34075"/>
        <dbReference type="ChEBI" id="CHEBI:43474"/>
        <dbReference type="ChEBI" id="CHEBI:57597"/>
        <dbReference type="ChEBI" id="CHEBI:57970"/>
        <dbReference type="ChEBI" id="CHEBI:59918"/>
        <dbReference type="EC" id="2.3.1.275"/>
    </reaction>
</comment>
<keyword evidence="6 10" id="KW-0443">Lipid metabolism</keyword>
<evidence type="ECO:0000256" key="3">
    <source>
        <dbReference type="ARBA" id="ARBA00022679"/>
    </source>
</evidence>
<feature type="transmembrane region" description="Helical" evidence="10">
    <location>
        <begin position="110"/>
        <end position="136"/>
    </location>
</feature>
<keyword evidence="4 10" id="KW-0812">Transmembrane</keyword>
<dbReference type="InterPro" id="IPR003811">
    <property type="entry name" value="G3P_acylTferase_PlsY"/>
</dbReference>
<keyword evidence="12" id="KW-1185">Reference proteome</keyword>
<dbReference type="NCBIfam" id="TIGR00023">
    <property type="entry name" value="glycerol-3-phosphate 1-O-acyltransferase PlsY"/>
    <property type="match status" value="1"/>
</dbReference>
<dbReference type="GO" id="GO:0005886">
    <property type="term" value="C:plasma membrane"/>
    <property type="evidence" value="ECO:0007669"/>
    <property type="project" value="UniProtKB-SubCell"/>
</dbReference>
<protein>
    <recommendedName>
        <fullName evidence="10">Glycerol-3-phosphate acyltransferase</fullName>
    </recommendedName>
    <alternativeName>
        <fullName evidence="10">Acyl-PO4 G3P acyltransferase</fullName>
    </alternativeName>
    <alternativeName>
        <fullName evidence="10">Acyl-phosphate--glycerol-3-phosphate acyltransferase</fullName>
    </alternativeName>
    <alternativeName>
        <fullName evidence="10">G3P acyltransferase</fullName>
        <shortName evidence="10">GPAT</shortName>
        <ecNumber evidence="10">2.3.1.275</ecNumber>
    </alternativeName>
    <alternativeName>
        <fullName evidence="10">Lysophosphatidic acid synthase</fullName>
        <shortName evidence="10">LPA synthase</shortName>
    </alternativeName>
</protein>
<keyword evidence="7 10" id="KW-0472">Membrane</keyword>
<evidence type="ECO:0000256" key="6">
    <source>
        <dbReference type="ARBA" id="ARBA00023098"/>
    </source>
</evidence>
<accession>A0A7G9RXS7</accession>
<dbReference type="RefSeq" id="WP_187533531.1">
    <property type="nucleotide sequence ID" value="NZ_CBCSHU010000004.1"/>
</dbReference>
<organism evidence="11 12">
    <name type="scientific">Erysipelothrix inopinata</name>
    <dbReference type="NCBI Taxonomy" id="225084"/>
    <lineage>
        <taxon>Bacteria</taxon>
        <taxon>Bacillati</taxon>
        <taxon>Bacillota</taxon>
        <taxon>Erysipelotrichia</taxon>
        <taxon>Erysipelotrichales</taxon>
        <taxon>Erysipelotrichaceae</taxon>
        <taxon>Erysipelothrix</taxon>
    </lineage>
</organism>
<keyword evidence="5 10" id="KW-1133">Transmembrane helix</keyword>
<dbReference type="PANTHER" id="PTHR30309">
    <property type="entry name" value="INNER MEMBRANE PROTEIN YGIH"/>
    <property type="match status" value="1"/>
</dbReference>
<dbReference type="KEGG" id="eio:H9L01_08495"/>
<dbReference type="GO" id="GO:0008654">
    <property type="term" value="P:phospholipid biosynthetic process"/>
    <property type="evidence" value="ECO:0007669"/>
    <property type="project" value="UniProtKB-UniRule"/>
</dbReference>
<evidence type="ECO:0000313" key="12">
    <source>
        <dbReference type="Proteomes" id="UP000515928"/>
    </source>
</evidence>
<evidence type="ECO:0000256" key="8">
    <source>
        <dbReference type="ARBA" id="ARBA00023209"/>
    </source>
</evidence>
<keyword evidence="9 10" id="KW-1208">Phospholipid metabolism</keyword>
<evidence type="ECO:0000256" key="7">
    <source>
        <dbReference type="ARBA" id="ARBA00023136"/>
    </source>
</evidence>
<dbReference type="SMART" id="SM01207">
    <property type="entry name" value="G3P_acyltransf"/>
    <property type="match status" value="1"/>
</dbReference>
<comment type="subcellular location">
    <subcellularLocation>
        <location evidence="10">Cell membrane</location>
        <topology evidence="10">Multi-pass membrane protein</topology>
    </subcellularLocation>
</comment>
<evidence type="ECO:0000256" key="5">
    <source>
        <dbReference type="ARBA" id="ARBA00022989"/>
    </source>
</evidence>
<feature type="transmembrane region" description="Helical" evidence="10">
    <location>
        <begin position="148"/>
        <end position="180"/>
    </location>
</feature>
<gene>
    <name evidence="10 11" type="primary">plsY</name>
    <name evidence="11" type="ORF">H9L01_08495</name>
</gene>
<dbReference type="UniPathway" id="UPA00085"/>
<reference evidence="11 12" key="1">
    <citation type="submission" date="2020-08" db="EMBL/GenBank/DDBJ databases">
        <title>Genome sequence of Erysipelothrix inopinata DSM 15511T.</title>
        <authorList>
            <person name="Hyun D.-W."/>
            <person name="Bae J.-W."/>
        </authorList>
    </citation>
    <scope>NUCLEOTIDE SEQUENCE [LARGE SCALE GENOMIC DNA]</scope>
    <source>
        <strain evidence="11 12">DSM 15511</strain>
    </source>
</reference>
<dbReference type="EC" id="2.3.1.275" evidence="10"/>
<evidence type="ECO:0000313" key="11">
    <source>
        <dbReference type="EMBL" id="QNN60402.1"/>
    </source>
</evidence>
<keyword evidence="3 10" id="KW-0808">Transferase</keyword>
<dbReference type="PANTHER" id="PTHR30309:SF0">
    <property type="entry name" value="GLYCEROL-3-PHOSPHATE ACYLTRANSFERASE-RELATED"/>
    <property type="match status" value="1"/>
</dbReference>
<proteinExistence type="inferred from homology"/>
<comment type="similarity">
    <text evidence="10">Belongs to the PlsY family.</text>
</comment>
<keyword evidence="11" id="KW-0012">Acyltransferase</keyword>
<comment type="caution">
    <text evidence="10">Lacks conserved residue(s) required for the propagation of feature annotation.</text>
</comment>
<evidence type="ECO:0000256" key="1">
    <source>
        <dbReference type="ARBA" id="ARBA00022475"/>
    </source>
</evidence>
<name>A0A7G9RXS7_9FIRM</name>
<comment type="function">
    <text evidence="10">Catalyzes the transfer of an acyl group from acyl-phosphate (acyl-PO(4)) to glycerol-3-phosphate (G3P) to form lysophosphatidic acid (LPA). This enzyme utilizes acyl-phosphate as fatty acyl donor, but not acyl-CoA or acyl-ACP.</text>
</comment>
<evidence type="ECO:0000256" key="9">
    <source>
        <dbReference type="ARBA" id="ARBA00023264"/>
    </source>
</evidence>
<dbReference type="Pfam" id="PF02660">
    <property type="entry name" value="G3P_acyltransf"/>
    <property type="match status" value="1"/>
</dbReference>
<keyword evidence="2 10" id="KW-0444">Lipid biosynthesis</keyword>